<dbReference type="InterPro" id="IPR029033">
    <property type="entry name" value="His_PPase_superfam"/>
</dbReference>
<dbReference type="PANTHER" id="PTHR48100">
    <property type="entry name" value="BROAD-SPECIFICITY PHOSPHATASE YOR283W-RELATED"/>
    <property type="match status" value="1"/>
</dbReference>
<dbReference type="Pfam" id="PF00300">
    <property type="entry name" value="His_Phos_1"/>
    <property type="match status" value="1"/>
</dbReference>
<keyword evidence="2" id="KW-1185">Reference proteome</keyword>
<name>A0ABV3Q0Q9_9BACL</name>
<dbReference type="SMART" id="SM00855">
    <property type="entry name" value="PGAM"/>
    <property type="match status" value="1"/>
</dbReference>
<dbReference type="GO" id="GO:0016787">
    <property type="term" value="F:hydrolase activity"/>
    <property type="evidence" value="ECO:0007669"/>
    <property type="project" value="UniProtKB-KW"/>
</dbReference>
<sequence>MERNSGVVLSLYRHGLTTANQAKQYIGWTDAPLAPEGLEVLMKTAQFRPEADRVIVSDLTRCVESAEQLFPEQKKIYHKGLREVNFGEWEGKTADELMSRLDFSTWLSDPEKMEPENGESFFDFTKRLGGTWDMIREWCFQDGVNKIAIVSHGGPIRQLLVNLAPERKNFWDWKPLHGQGVTLFWSDHDAFRRGERCTLLSAVPIMEKENG</sequence>
<gene>
    <name evidence="1" type="ORF">AB1471_03545</name>
</gene>
<organism evidence="1 2">
    <name type="scientific">Jeotgalibacillus marinus</name>
    <dbReference type="NCBI Taxonomy" id="86667"/>
    <lineage>
        <taxon>Bacteria</taxon>
        <taxon>Bacillati</taxon>
        <taxon>Bacillota</taxon>
        <taxon>Bacilli</taxon>
        <taxon>Bacillales</taxon>
        <taxon>Caryophanaceae</taxon>
        <taxon>Jeotgalibacillus</taxon>
    </lineage>
</organism>
<evidence type="ECO:0000313" key="1">
    <source>
        <dbReference type="EMBL" id="MEW9500874.1"/>
    </source>
</evidence>
<dbReference type="InterPro" id="IPR050275">
    <property type="entry name" value="PGM_Phosphatase"/>
</dbReference>
<dbReference type="SUPFAM" id="SSF53254">
    <property type="entry name" value="Phosphoglycerate mutase-like"/>
    <property type="match status" value="1"/>
</dbReference>
<proteinExistence type="predicted"/>
<dbReference type="InterPro" id="IPR013078">
    <property type="entry name" value="His_Pase_superF_clade-1"/>
</dbReference>
<dbReference type="CDD" id="cd07067">
    <property type="entry name" value="HP_PGM_like"/>
    <property type="match status" value="1"/>
</dbReference>
<dbReference type="RefSeq" id="WP_367778222.1">
    <property type="nucleotide sequence ID" value="NZ_JBFMIA010000002.1"/>
</dbReference>
<dbReference type="Gene3D" id="3.40.50.1240">
    <property type="entry name" value="Phosphoglycerate mutase-like"/>
    <property type="match status" value="1"/>
</dbReference>
<protein>
    <submittedName>
        <fullName evidence="1">Histidine phosphatase family protein</fullName>
        <ecNumber evidence="1">3.1.3.-</ecNumber>
    </submittedName>
</protein>
<accession>A0ABV3Q0Q9</accession>
<evidence type="ECO:0000313" key="2">
    <source>
        <dbReference type="Proteomes" id="UP001556040"/>
    </source>
</evidence>
<dbReference type="Proteomes" id="UP001556040">
    <property type="component" value="Unassembled WGS sequence"/>
</dbReference>
<reference evidence="1 2" key="1">
    <citation type="journal article" date="1979" name="Int. J. Syst. Evol. Microbiol.">
        <title>Bacillus globisporus subsp. marinus subsp. nov.</title>
        <authorList>
            <person name="Liu H."/>
        </authorList>
    </citation>
    <scope>NUCLEOTIDE SEQUENCE [LARGE SCALE GENOMIC DNA]</scope>
    <source>
        <strain evidence="1 2">DSM 1297</strain>
    </source>
</reference>
<keyword evidence="1" id="KW-0378">Hydrolase</keyword>
<dbReference type="EMBL" id="JBFMIA010000002">
    <property type="protein sequence ID" value="MEW9500874.1"/>
    <property type="molecule type" value="Genomic_DNA"/>
</dbReference>
<dbReference type="EC" id="3.1.3.-" evidence="1"/>
<comment type="caution">
    <text evidence="1">The sequence shown here is derived from an EMBL/GenBank/DDBJ whole genome shotgun (WGS) entry which is preliminary data.</text>
</comment>